<dbReference type="Proteomes" id="UP000184612">
    <property type="component" value="Unassembled WGS sequence"/>
</dbReference>
<dbReference type="AlphaFoldDB" id="A0A1M7Y9G4"/>
<gene>
    <name evidence="1" type="ORF">SAMN02745217_02227</name>
</gene>
<evidence type="ECO:0000313" key="1">
    <source>
        <dbReference type="EMBL" id="SHO49274.1"/>
    </source>
</evidence>
<dbReference type="RefSeq" id="WP_073588923.1">
    <property type="nucleotide sequence ID" value="NZ_FRFD01000006.1"/>
</dbReference>
<name>A0A1M7Y9G4_9FIRM</name>
<sequence>MGSGIITSSDEGDVYWVKLEELKDKKLADGMDRMLRVFLEEDISEQYWYKVDGLWKDELK</sequence>
<proteinExistence type="predicted"/>
<dbReference type="EMBL" id="FRFD01000006">
    <property type="protein sequence ID" value="SHO49274.1"/>
    <property type="molecule type" value="Genomic_DNA"/>
</dbReference>
<protein>
    <submittedName>
        <fullName evidence="1">8-oxo-dGTP diphosphatase</fullName>
    </submittedName>
</protein>
<dbReference type="STRING" id="1121345.SAMN02745217_02227"/>
<dbReference type="OrthoDB" id="9788922at2"/>
<keyword evidence="2" id="KW-1185">Reference proteome</keyword>
<accession>A0A1M7Y9G4</accession>
<evidence type="ECO:0000313" key="2">
    <source>
        <dbReference type="Proteomes" id="UP000184612"/>
    </source>
</evidence>
<reference evidence="1 2" key="1">
    <citation type="submission" date="2016-12" db="EMBL/GenBank/DDBJ databases">
        <authorList>
            <person name="Song W.-J."/>
            <person name="Kurnit D.M."/>
        </authorList>
    </citation>
    <scope>NUCLEOTIDE SEQUENCE [LARGE SCALE GENOMIC DNA]</scope>
    <source>
        <strain evidence="1 2">DSM 12503</strain>
    </source>
</reference>
<organism evidence="1 2">
    <name type="scientific">Anaerocolumna xylanovorans DSM 12503</name>
    <dbReference type="NCBI Taxonomy" id="1121345"/>
    <lineage>
        <taxon>Bacteria</taxon>
        <taxon>Bacillati</taxon>
        <taxon>Bacillota</taxon>
        <taxon>Clostridia</taxon>
        <taxon>Lachnospirales</taxon>
        <taxon>Lachnospiraceae</taxon>
        <taxon>Anaerocolumna</taxon>
    </lineage>
</organism>